<name>A0A9Q9CGU6_9FIRM</name>
<reference evidence="12 13" key="1">
    <citation type="submission" date="2021-03" db="EMBL/GenBank/DDBJ databases">
        <title>Comparative Genomics and Metabolomics in the genus Turicibacter.</title>
        <authorList>
            <person name="Maki J."/>
            <person name="Looft T."/>
        </authorList>
    </citation>
    <scope>NUCLEOTIDE SEQUENCE</scope>
    <source>
        <strain evidence="12">ISU324</strain>
        <strain evidence="11 13">MMM721</strain>
    </source>
</reference>
<dbReference type="EMBL" id="CP071249">
    <property type="protein sequence ID" value="UUF07057.1"/>
    <property type="molecule type" value="Genomic_DNA"/>
</dbReference>
<evidence type="ECO:0000256" key="5">
    <source>
        <dbReference type="ARBA" id="ARBA00023136"/>
    </source>
</evidence>
<dbReference type="InterPro" id="IPR008844">
    <property type="entry name" value="Spore_GerAC-like"/>
</dbReference>
<dbReference type="EMBL" id="CP071250">
    <property type="protein sequence ID" value="UUF08285.1"/>
    <property type="molecule type" value="Genomic_DNA"/>
</dbReference>
<dbReference type="RefSeq" id="WP_212724992.1">
    <property type="nucleotide sequence ID" value="NZ_CP071249.1"/>
</dbReference>
<evidence type="ECO:0000256" key="1">
    <source>
        <dbReference type="ARBA" id="ARBA00004635"/>
    </source>
</evidence>
<evidence type="ECO:0000256" key="4">
    <source>
        <dbReference type="ARBA" id="ARBA00022729"/>
    </source>
</evidence>
<dbReference type="Proteomes" id="UP001058072">
    <property type="component" value="Chromosome"/>
</dbReference>
<feature type="signal peptide" evidence="8">
    <location>
        <begin position="1"/>
        <end position="20"/>
    </location>
</feature>
<evidence type="ECO:0000259" key="10">
    <source>
        <dbReference type="Pfam" id="PF25198"/>
    </source>
</evidence>
<evidence type="ECO:0000256" key="3">
    <source>
        <dbReference type="ARBA" id="ARBA00022544"/>
    </source>
</evidence>
<dbReference type="NCBIfam" id="TIGR02887">
    <property type="entry name" value="spore_ger_x_C"/>
    <property type="match status" value="1"/>
</dbReference>
<dbReference type="Pfam" id="PF05504">
    <property type="entry name" value="Spore_GerAC"/>
    <property type="match status" value="1"/>
</dbReference>
<comment type="similarity">
    <text evidence="2">Belongs to the GerABKC lipoprotein family.</text>
</comment>
<dbReference type="PANTHER" id="PTHR35789">
    <property type="entry name" value="SPORE GERMINATION PROTEIN B3"/>
    <property type="match status" value="1"/>
</dbReference>
<dbReference type="GO" id="GO:0009847">
    <property type="term" value="P:spore germination"/>
    <property type="evidence" value="ECO:0007669"/>
    <property type="project" value="InterPro"/>
</dbReference>
<dbReference type="GO" id="GO:0016020">
    <property type="term" value="C:membrane"/>
    <property type="evidence" value="ECO:0007669"/>
    <property type="project" value="UniProtKB-SubCell"/>
</dbReference>
<gene>
    <name evidence="11" type="ORF">J0J69_06060</name>
    <name evidence="12" type="ORF">J0J70_12025</name>
</gene>
<dbReference type="Gene3D" id="6.20.190.10">
    <property type="entry name" value="Nutrient germinant receptor protein C, domain 1"/>
    <property type="match status" value="1"/>
</dbReference>
<evidence type="ECO:0000256" key="8">
    <source>
        <dbReference type="SAM" id="SignalP"/>
    </source>
</evidence>
<comment type="subcellular location">
    <subcellularLocation>
        <location evidence="1">Membrane</location>
        <topology evidence="1">Lipid-anchor</topology>
    </subcellularLocation>
</comment>
<dbReference type="InterPro" id="IPR057336">
    <property type="entry name" value="GerAC_N"/>
</dbReference>
<keyword evidence="3" id="KW-0309">Germination</keyword>
<accession>A0A9Q9CGU6</accession>
<evidence type="ECO:0000313" key="11">
    <source>
        <dbReference type="EMBL" id="UUF07057.1"/>
    </source>
</evidence>
<keyword evidence="5" id="KW-0472">Membrane</keyword>
<keyword evidence="13" id="KW-1185">Reference proteome</keyword>
<feature type="chain" id="PRO_5040335790" evidence="8">
    <location>
        <begin position="21"/>
        <end position="387"/>
    </location>
</feature>
<feature type="domain" description="Spore germination protein N-terminal" evidence="10">
    <location>
        <begin position="20"/>
        <end position="190"/>
    </location>
</feature>
<dbReference type="InterPro" id="IPR038501">
    <property type="entry name" value="Spore_GerAC_C_sf"/>
</dbReference>
<evidence type="ECO:0000256" key="6">
    <source>
        <dbReference type="ARBA" id="ARBA00023139"/>
    </source>
</evidence>
<dbReference type="Proteomes" id="UP001058016">
    <property type="component" value="Chromosome"/>
</dbReference>
<evidence type="ECO:0000313" key="13">
    <source>
        <dbReference type="Proteomes" id="UP001058016"/>
    </source>
</evidence>
<dbReference type="Gene3D" id="3.30.300.210">
    <property type="entry name" value="Nutrient germinant receptor protein C, domain 3"/>
    <property type="match status" value="1"/>
</dbReference>
<keyword evidence="4 8" id="KW-0732">Signal</keyword>
<proteinExistence type="inferred from homology"/>
<keyword evidence="6" id="KW-0564">Palmitate</keyword>
<feature type="domain" description="Spore germination GerAC-like C-terminal" evidence="9">
    <location>
        <begin position="220"/>
        <end position="380"/>
    </location>
</feature>
<dbReference type="AlphaFoldDB" id="A0A9Q9CGU6"/>
<evidence type="ECO:0000256" key="2">
    <source>
        <dbReference type="ARBA" id="ARBA00007886"/>
    </source>
</evidence>
<protein>
    <submittedName>
        <fullName evidence="12">Ger(X)C family spore germination protein</fullName>
    </submittedName>
</protein>
<evidence type="ECO:0000313" key="12">
    <source>
        <dbReference type="EMBL" id="UUF08285.1"/>
    </source>
</evidence>
<evidence type="ECO:0000313" key="14">
    <source>
        <dbReference type="Proteomes" id="UP001058072"/>
    </source>
</evidence>
<evidence type="ECO:0000256" key="7">
    <source>
        <dbReference type="ARBA" id="ARBA00023288"/>
    </source>
</evidence>
<dbReference type="Pfam" id="PF25198">
    <property type="entry name" value="Spore_GerAC_N"/>
    <property type="match status" value="1"/>
</dbReference>
<sequence length="387" mass="43297">MKRWLFLMSVLVCLSGCAHKVEMSQLGIVSGFGIDKIEDRYRLTAQVVNPSSIAGNQHDTLSIFSVSAEGETLYDAYRELNTLTSKVLYLPHLSVIVLDEEIAKDGINTVLDFVLRNVAIRPNITVAIANNAPAADILHVLIPSDQIPITQLDSLSNMCVKCTGRQVNYNLYQVSERVNTEGDNIVLNSVAIIGDGISQGEKIENILQVEPSTQLQIDSLAAFKSDKLVGYLDSEEAQYYNLLVGNSKRYVLNTVIDETYKVAYEARDTKVEIKPNLDEKKVKVECKVEGILMENEYPINLMKPDNINTLQTYLEEALKQDLMNLISKTQHELQSDILGVGSKIHQKDPKKWAAVNGYWEEIYPTLEFEVDVKIEINSVGDIANLKD</sequence>
<dbReference type="InterPro" id="IPR046953">
    <property type="entry name" value="Spore_GerAC-like_C"/>
</dbReference>
<organism evidence="12 14">
    <name type="scientific">Turicibacter bilis</name>
    <dbReference type="NCBI Taxonomy" id="2735723"/>
    <lineage>
        <taxon>Bacteria</taxon>
        <taxon>Bacillati</taxon>
        <taxon>Bacillota</taxon>
        <taxon>Erysipelotrichia</taxon>
        <taxon>Erysipelotrichales</taxon>
        <taxon>Turicibacteraceae</taxon>
        <taxon>Turicibacter</taxon>
    </lineage>
</organism>
<keyword evidence="7" id="KW-0449">Lipoprotein</keyword>
<dbReference type="PANTHER" id="PTHR35789:SF1">
    <property type="entry name" value="SPORE GERMINATION PROTEIN B3"/>
    <property type="match status" value="1"/>
</dbReference>
<evidence type="ECO:0000259" key="9">
    <source>
        <dbReference type="Pfam" id="PF05504"/>
    </source>
</evidence>